<evidence type="ECO:0000313" key="2">
    <source>
        <dbReference type="EMBL" id="EEE55785.1"/>
    </source>
</evidence>
<proteinExistence type="predicted"/>
<accession>A0A8J8YJT4</accession>
<sequence>MRGGEERRKQHSAGCNTSSARGRGNLNCEAGRTPERTCRPERSTSGHQRAAGLQ</sequence>
<gene>
    <name evidence="2" type="ORF">OsJ_04359</name>
</gene>
<dbReference type="EMBL" id="CM000138">
    <property type="protein sequence ID" value="EEE55785.1"/>
    <property type="molecule type" value="Genomic_DNA"/>
</dbReference>
<dbReference type="Proteomes" id="UP000007752">
    <property type="component" value="Chromosome 1"/>
</dbReference>
<feature type="region of interest" description="Disordered" evidence="1">
    <location>
        <begin position="1"/>
        <end position="54"/>
    </location>
</feature>
<dbReference type="HOGENOM" id="CLU_3053721_0_0_1"/>
<protein>
    <submittedName>
        <fullName evidence="2">Uncharacterized protein</fullName>
    </submittedName>
</protein>
<evidence type="ECO:0000256" key="1">
    <source>
        <dbReference type="SAM" id="MobiDB-lite"/>
    </source>
</evidence>
<dbReference type="AlphaFoldDB" id="A0A8J8YJT4"/>
<dbReference type="Gramene" id="Os01t0890001-01">
    <property type="protein sequence ID" value="Os01t0890001-01"/>
    <property type="gene ID" value="Os01g0890001"/>
</dbReference>
<organism evidence="2">
    <name type="scientific">Oryza sativa subsp. japonica</name>
    <name type="common">Rice</name>
    <dbReference type="NCBI Taxonomy" id="39947"/>
    <lineage>
        <taxon>Eukaryota</taxon>
        <taxon>Viridiplantae</taxon>
        <taxon>Streptophyta</taxon>
        <taxon>Embryophyta</taxon>
        <taxon>Tracheophyta</taxon>
        <taxon>Spermatophyta</taxon>
        <taxon>Magnoliopsida</taxon>
        <taxon>Liliopsida</taxon>
        <taxon>Poales</taxon>
        <taxon>Poaceae</taxon>
        <taxon>BOP clade</taxon>
        <taxon>Oryzoideae</taxon>
        <taxon>Oryzeae</taxon>
        <taxon>Oryzinae</taxon>
        <taxon>Oryza</taxon>
        <taxon>Oryza sativa</taxon>
    </lineage>
</organism>
<feature type="compositionally biased region" description="Basic and acidic residues" evidence="1">
    <location>
        <begin position="32"/>
        <end position="44"/>
    </location>
</feature>
<reference evidence="2" key="1">
    <citation type="journal article" date="2005" name="PLoS Biol.">
        <title>The genomes of Oryza sativa: a history of duplications.</title>
        <authorList>
            <person name="Yu J."/>
            <person name="Wang J."/>
            <person name="Lin W."/>
            <person name="Li S."/>
            <person name="Li H."/>
            <person name="Zhou J."/>
            <person name="Ni P."/>
            <person name="Dong W."/>
            <person name="Hu S."/>
            <person name="Zeng C."/>
            <person name="Zhang J."/>
            <person name="Zhang Y."/>
            <person name="Li R."/>
            <person name="Xu Z."/>
            <person name="Li S."/>
            <person name="Li X."/>
            <person name="Zheng H."/>
            <person name="Cong L."/>
            <person name="Lin L."/>
            <person name="Yin J."/>
            <person name="Geng J."/>
            <person name="Li G."/>
            <person name="Shi J."/>
            <person name="Liu J."/>
            <person name="Lv H."/>
            <person name="Li J."/>
            <person name="Wang J."/>
            <person name="Deng Y."/>
            <person name="Ran L."/>
            <person name="Shi X."/>
            <person name="Wang X."/>
            <person name="Wu Q."/>
            <person name="Li C."/>
            <person name="Ren X."/>
            <person name="Wang J."/>
            <person name="Wang X."/>
            <person name="Li D."/>
            <person name="Liu D."/>
            <person name="Zhang X."/>
            <person name="Ji Z."/>
            <person name="Zhao W."/>
            <person name="Sun Y."/>
            <person name="Zhang Z."/>
            <person name="Bao J."/>
            <person name="Han Y."/>
            <person name="Dong L."/>
            <person name="Ji J."/>
            <person name="Chen P."/>
            <person name="Wu S."/>
            <person name="Liu J."/>
            <person name="Xiao Y."/>
            <person name="Bu D."/>
            <person name="Tan J."/>
            <person name="Yang L."/>
            <person name="Ye C."/>
            <person name="Zhang J."/>
            <person name="Xu J."/>
            <person name="Zhou Y."/>
            <person name="Yu Y."/>
            <person name="Zhang B."/>
            <person name="Zhuang S."/>
            <person name="Wei H."/>
            <person name="Liu B."/>
            <person name="Lei M."/>
            <person name="Yu H."/>
            <person name="Li Y."/>
            <person name="Xu H."/>
            <person name="Wei S."/>
            <person name="He X."/>
            <person name="Fang L."/>
            <person name="Zhang Z."/>
            <person name="Zhang Y."/>
            <person name="Huang X."/>
            <person name="Su Z."/>
            <person name="Tong W."/>
            <person name="Li J."/>
            <person name="Tong Z."/>
            <person name="Li S."/>
            <person name="Ye J."/>
            <person name="Wang L."/>
            <person name="Fang L."/>
            <person name="Lei T."/>
            <person name="Chen C."/>
            <person name="Chen H."/>
            <person name="Xu Z."/>
            <person name="Li H."/>
            <person name="Huang H."/>
            <person name="Zhang F."/>
            <person name="Xu H."/>
            <person name="Li N."/>
            <person name="Zhao C."/>
            <person name="Li S."/>
            <person name="Dong L."/>
            <person name="Huang Y."/>
            <person name="Li L."/>
            <person name="Xi Y."/>
            <person name="Qi Q."/>
            <person name="Li W."/>
            <person name="Zhang B."/>
            <person name="Hu W."/>
            <person name="Zhang Y."/>
            <person name="Tian X."/>
            <person name="Jiao Y."/>
            <person name="Liang X."/>
            <person name="Jin J."/>
            <person name="Gao L."/>
            <person name="Zheng W."/>
            <person name="Hao B."/>
            <person name="Liu S."/>
            <person name="Wang W."/>
            <person name="Yuan L."/>
            <person name="Cao M."/>
            <person name="McDermott J."/>
            <person name="Samudrala R."/>
            <person name="Wang J."/>
            <person name="Wong G.K."/>
            <person name="Yang H."/>
        </authorList>
    </citation>
    <scope>NUCLEOTIDE SEQUENCE [LARGE SCALE GENOMIC DNA]</scope>
</reference>
<reference evidence="2" key="2">
    <citation type="submission" date="2008-12" db="EMBL/GenBank/DDBJ databases">
        <title>Improved gene annotation of the rice (Oryza sativa) genomes.</title>
        <authorList>
            <person name="Wang J."/>
            <person name="Li R."/>
            <person name="Fan W."/>
            <person name="Huang Q."/>
            <person name="Zhang J."/>
            <person name="Zhou Y."/>
            <person name="Hu Y."/>
            <person name="Zi S."/>
            <person name="Li J."/>
            <person name="Ni P."/>
            <person name="Zheng H."/>
            <person name="Zhang Y."/>
            <person name="Zhao M."/>
            <person name="Hao Q."/>
            <person name="McDermott J."/>
            <person name="Samudrala R."/>
            <person name="Kristiansen K."/>
            <person name="Wong G.K.-S."/>
        </authorList>
    </citation>
    <scope>NUCLEOTIDE SEQUENCE</scope>
</reference>
<name>A0A8J8YJT4_ORYSJ</name>